<feature type="coiled-coil region" evidence="2">
    <location>
        <begin position="1267"/>
        <end position="1318"/>
    </location>
</feature>
<feature type="compositionally biased region" description="Polar residues" evidence="3">
    <location>
        <begin position="479"/>
        <end position="496"/>
    </location>
</feature>
<feature type="region of interest" description="Disordered" evidence="3">
    <location>
        <begin position="1059"/>
        <end position="1091"/>
    </location>
</feature>
<feature type="region of interest" description="Disordered" evidence="3">
    <location>
        <begin position="375"/>
        <end position="401"/>
    </location>
</feature>
<feature type="region of interest" description="Disordered" evidence="3">
    <location>
        <begin position="430"/>
        <end position="465"/>
    </location>
</feature>
<dbReference type="PANTHER" id="PTHR23172">
    <property type="entry name" value="AUXILIN/CYCLIN G-ASSOCIATED KINASE-RELATED"/>
    <property type="match status" value="1"/>
</dbReference>
<feature type="compositionally biased region" description="Basic residues" evidence="3">
    <location>
        <begin position="580"/>
        <end position="592"/>
    </location>
</feature>
<dbReference type="GO" id="GO:0072318">
    <property type="term" value="P:clathrin coat disassembly"/>
    <property type="evidence" value="ECO:0007669"/>
    <property type="project" value="TreeGrafter"/>
</dbReference>
<dbReference type="PANTHER" id="PTHR23172:SF87">
    <property type="entry name" value="CHAPERONE DNAJ-DOMAIN SUPERFAMILY PROTEIN"/>
    <property type="match status" value="1"/>
</dbReference>
<dbReference type="GO" id="GO:0072583">
    <property type="term" value="P:clathrin-dependent endocytosis"/>
    <property type="evidence" value="ECO:0007669"/>
    <property type="project" value="TreeGrafter"/>
</dbReference>
<feature type="compositionally biased region" description="Pro residues" evidence="3">
    <location>
        <begin position="290"/>
        <end position="300"/>
    </location>
</feature>
<evidence type="ECO:0000313" key="6">
    <source>
        <dbReference type="Proteomes" id="UP000634136"/>
    </source>
</evidence>
<feature type="compositionally biased region" description="Polar residues" evidence="3">
    <location>
        <begin position="599"/>
        <end position="610"/>
    </location>
</feature>
<gene>
    <name evidence="5" type="ORF">G2W53_020046</name>
</gene>
<dbReference type="OrthoDB" id="1717591at2759"/>
<protein>
    <submittedName>
        <fullName evidence="5">Auxilin-like protein 1</fullName>
    </submittedName>
</protein>
<feature type="compositionally biased region" description="Basic and acidic residues" evidence="3">
    <location>
        <begin position="692"/>
        <end position="736"/>
    </location>
</feature>
<comment type="caution">
    <text evidence="5">The sequence shown here is derived from an EMBL/GenBank/DDBJ whole genome shotgun (WGS) entry which is preliminary data.</text>
</comment>
<evidence type="ECO:0000313" key="5">
    <source>
        <dbReference type="EMBL" id="KAF7828882.1"/>
    </source>
</evidence>
<keyword evidence="6" id="KW-1185">Reference proteome</keyword>
<proteinExistence type="predicted"/>
<feature type="compositionally biased region" description="Basic and acidic residues" evidence="3">
    <location>
        <begin position="529"/>
        <end position="578"/>
    </location>
</feature>
<dbReference type="GO" id="GO:0030276">
    <property type="term" value="F:clathrin binding"/>
    <property type="evidence" value="ECO:0007669"/>
    <property type="project" value="TreeGrafter"/>
</dbReference>
<feature type="compositionally biased region" description="Basic and acidic residues" evidence="3">
    <location>
        <begin position="852"/>
        <end position="879"/>
    </location>
</feature>
<feature type="compositionally biased region" description="Polar residues" evidence="3">
    <location>
        <begin position="135"/>
        <end position="150"/>
    </location>
</feature>
<feature type="region of interest" description="Disordered" evidence="3">
    <location>
        <begin position="122"/>
        <end position="150"/>
    </location>
</feature>
<feature type="compositionally biased region" description="Polar residues" evidence="3">
    <location>
        <begin position="842"/>
        <end position="851"/>
    </location>
</feature>
<feature type="region of interest" description="Disordered" evidence="3">
    <location>
        <begin position="819"/>
        <end position="885"/>
    </location>
</feature>
<feature type="region of interest" description="Disordered" evidence="3">
    <location>
        <begin position="529"/>
        <end position="664"/>
    </location>
</feature>
<evidence type="ECO:0000256" key="3">
    <source>
        <dbReference type="SAM" id="MobiDB-lite"/>
    </source>
</evidence>
<dbReference type="Proteomes" id="UP000634136">
    <property type="component" value="Unassembled WGS sequence"/>
</dbReference>
<feature type="region of interest" description="Disordered" evidence="3">
    <location>
        <begin position="677"/>
        <end position="736"/>
    </location>
</feature>
<name>A0A834TX73_9FABA</name>
<dbReference type="Gene3D" id="1.10.287.110">
    <property type="entry name" value="DnaJ domain"/>
    <property type="match status" value="1"/>
</dbReference>
<dbReference type="InterPro" id="IPR036869">
    <property type="entry name" value="J_dom_sf"/>
</dbReference>
<evidence type="ECO:0000259" key="4">
    <source>
        <dbReference type="PROSITE" id="PS50076"/>
    </source>
</evidence>
<feature type="compositionally biased region" description="Basic and acidic residues" evidence="3">
    <location>
        <begin position="430"/>
        <end position="449"/>
    </location>
</feature>
<feature type="domain" description="J" evidence="4">
    <location>
        <begin position="1342"/>
        <end position="1406"/>
    </location>
</feature>
<organism evidence="5 6">
    <name type="scientific">Senna tora</name>
    <dbReference type="NCBI Taxonomy" id="362788"/>
    <lineage>
        <taxon>Eukaryota</taxon>
        <taxon>Viridiplantae</taxon>
        <taxon>Streptophyta</taxon>
        <taxon>Embryophyta</taxon>
        <taxon>Tracheophyta</taxon>
        <taxon>Spermatophyta</taxon>
        <taxon>Magnoliopsida</taxon>
        <taxon>eudicotyledons</taxon>
        <taxon>Gunneridae</taxon>
        <taxon>Pentapetalae</taxon>
        <taxon>rosids</taxon>
        <taxon>fabids</taxon>
        <taxon>Fabales</taxon>
        <taxon>Fabaceae</taxon>
        <taxon>Caesalpinioideae</taxon>
        <taxon>Cassia clade</taxon>
        <taxon>Senna</taxon>
    </lineage>
</organism>
<dbReference type="GO" id="GO:0005737">
    <property type="term" value="C:cytoplasm"/>
    <property type="evidence" value="ECO:0007669"/>
    <property type="project" value="TreeGrafter"/>
</dbReference>
<accession>A0A834TX73</accession>
<feature type="region of interest" description="Disordered" evidence="3">
    <location>
        <begin position="282"/>
        <end position="312"/>
    </location>
</feature>
<dbReference type="InterPro" id="IPR001623">
    <property type="entry name" value="DnaJ_domain"/>
</dbReference>
<dbReference type="GO" id="GO:0031982">
    <property type="term" value="C:vesicle"/>
    <property type="evidence" value="ECO:0007669"/>
    <property type="project" value="TreeGrafter"/>
</dbReference>
<dbReference type="EMBL" id="JAAIUW010000006">
    <property type="protein sequence ID" value="KAF7828882.1"/>
    <property type="molecule type" value="Genomic_DNA"/>
</dbReference>
<sequence length="1406" mass="158539">MESIAHSRQPNKVSATLSKKINNGNHGGLSAKGLYDDVYGGPPKFGVNTLSPRFEDYSEIFGGFHTARASSIPLLDLPMVDENEVFFDVRSSGFDYGEVFGGFDGLDFAVSYEDLFHQPSLRDGVSSDEAWTPAETDSFSGESDHSGNNLSMSKGDHYQSSLDGGTEFNISYHKVNGTRNRDMLKEKTHVTELQAVHGFTLVFDEATPMHSIDPSLQFPDDINFGMDLNADKVRSNLLGETISHPHNHTSGEQTCVDDLELDNGYSKIGSHSRETFVTVSDISLRTRPSQVPPPSRPPPVLDSKNGDTGDLHLNAEQVPSAETPGDSSPPFFDVEVDMNSSAAAPAEAKLRSAKDLKERKKEGFESCAKSSYDVKNNEGHISGNINRSSNLKDERIQGTSDRRCSKVKISVTDERQKAMKLVLETPDSLEGEKLLHMPEKSVEEKHINESRSSQGSDKSTQAGTWKEETEFFELVGTEESPNVFQPLNHTKSSAQDSGIREHGWKANLQEESKKEKATEENCQIDEYKKKSKAAKEAYEQDKSIRRYKASHEEVKQREYAKKEKVAKLSEQEESENLRMAHQHCKTEKKRTHADHTGKSENIPQTQQRELTQMEGEKPKEVDRLDKVHHAMRLKENNKNLKEVEKQRESMKKHKQTEKLKENERREIEAFALGKAKGEEKLRESVEMEEADGTFKEANKKGLKEAHEREEIEKSLKDAFGKEGDETRKQALDQERSDKRLKESFELEVNDITLKEALEHGKNDKRVKEAYERNQNKKTFKEPWDGYEIENRLQESGVVKGVQKVLNQGLERVKNSRILKEAQRKEETESSANQEFDREGSAIISNADSQQEISEKVLDGDGGKEKDKRLDKALEPKEGNEDGNMQNFAEEIDGIWETEFDPIRLVAQSASFHKENVRKLEESQESNITGRKTRAEFKVGEKKLEEVGMENLMSNTNSTAPEVIHGDLEYSGTQPEKVDDSVTTDDGVGFGSKQTGIEKTNAASQLDIDPRDQDRKLAHEWGERGKNNQHVKIAPILEESMDQAMSSHANLCDHNRRNTEAAGPATVQETESSHKIATRLHAGQSTERKEKDLNENLASEEKDADRMAVDRATLQARDRAFAEARERAAFERATTEARQRALTEARERLEKACAEARDKSFADKASTEARLKAERAAVERATAEARERAMEKAKVERAAFESRERLERSVSDNFGPSSRNGGRQGFSSSVSIHIVLPIHPARYDHNKRTLLEACTFSERSEGGEGESAQRHRARLERYRRTAERAAKALAEKNMRDLLAQKEQAERNRLAETLDAEVRRWSSGKEGNLRALLSTLQYILGPDSGWQPIPLTEVITSAAVKKAYRKATLCVHPDKLQQRGASIQHKYICEKVFDLLKEAWNKFNSEER</sequence>
<feature type="compositionally biased region" description="Polar residues" evidence="3">
    <location>
        <begin position="450"/>
        <end position="463"/>
    </location>
</feature>
<evidence type="ECO:0000256" key="1">
    <source>
        <dbReference type="ARBA" id="ARBA00023054"/>
    </source>
</evidence>
<reference evidence="5" key="1">
    <citation type="submission" date="2020-09" db="EMBL/GenBank/DDBJ databases">
        <title>Genome-Enabled Discovery of Anthraquinone Biosynthesis in Senna tora.</title>
        <authorList>
            <person name="Kang S.-H."/>
            <person name="Pandey R.P."/>
            <person name="Lee C.-M."/>
            <person name="Sim J.-S."/>
            <person name="Jeong J.-T."/>
            <person name="Choi B.-S."/>
            <person name="Jung M."/>
            <person name="Ginzburg D."/>
            <person name="Zhao K."/>
            <person name="Won S.Y."/>
            <person name="Oh T.-J."/>
            <person name="Yu Y."/>
            <person name="Kim N.-H."/>
            <person name="Lee O.R."/>
            <person name="Lee T.-H."/>
            <person name="Bashyal P."/>
            <person name="Kim T.-S."/>
            <person name="Lee W.-H."/>
            <person name="Kawkins C."/>
            <person name="Kim C.-K."/>
            <person name="Kim J.S."/>
            <person name="Ahn B.O."/>
            <person name="Rhee S.Y."/>
            <person name="Sohng J.K."/>
        </authorList>
    </citation>
    <scope>NUCLEOTIDE SEQUENCE</scope>
    <source>
        <tissue evidence="5">Leaf</tissue>
    </source>
</reference>
<keyword evidence="1 2" id="KW-0175">Coiled coil</keyword>
<dbReference type="FunFam" id="1.10.287.110:FF:000009">
    <property type="entry name" value="Auxilin-related protein 1"/>
    <property type="match status" value="1"/>
</dbReference>
<feature type="compositionally biased region" description="Basic and acidic residues" evidence="3">
    <location>
        <begin position="614"/>
        <end position="649"/>
    </location>
</feature>
<evidence type="ECO:0000256" key="2">
    <source>
        <dbReference type="SAM" id="Coils"/>
    </source>
</evidence>
<feature type="region of interest" description="Disordered" evidence="3">
    <location>
        <begin position="478"/>
        <end position="501"/>
    </location>
</feature>
<dbReference type="PROSITE" id="PS50076">
    <property type="entry name" value="DNAJ_2"/>
    <property type="match status" value="1"/>
</dbReference>
<dbReference type="SUPFAM" id="SSF46565">
    <property type="entry name" value="Chaperone J-domain"/>
    <property type="match status" value="1"/>
</dbReference>
<feature type="coiled-coil region" evidence="2">
    <location>
        <begin position="1131"/>
        <end position="1187"/>
    </location>
</feature>
<feature type="compositionally biased region" description="Basic and acidic residues" evidence="3">
    <location>
        <begin position="390"/>
        <end position="401"/>
    </location>
</feature>